<evidence type="ECO:0000313" key="6">
    <source>
        <dbReference type="EMBL" id="HGF35474.1"/>
    </source>
</evidence>
<evidence type="ECO:0000256" key="4">
    <source>
        <dbReference type="ARBA" id="ARBA00035174"/>
    </source>
</evidence>
<dbReference type="GO" id="GO:0003735">
    <property type="term" value="F:structural constituent of ribosome"/>
    <property type="evidence" value="ECO:0007669"/>
    <property type="project" value="InterPro"/>
</dbReference>
<dbReference type="InterPro" id="IPR001383">
    <property type="entry name" value="Ribosomal_bL28_bact-type"/>
</dbReference>
<dbReference type="GO" id="GO:0006412">
    <property type="term" value="P:translation"/>
    <property type="evidence" value="ECO:0007669"/>
    <property type="project" value="UniProtKB-UniRule"/>
</dbReference>
<dbReference type="Gene3D" id="2.20.150.30">
    <property type="match status" value="1"/>
</dbReference>
<dbReference type="GO" id="GO:1990904">
    <property type="term" value="C:ribonucleoprotein complex"/>
    <property type="evidence" value="ECO:0007669"/>
    <property type="project" value="UniProtKB-KW"/>
</dbReference>
<reference evidence="6" key="1">
    <citation type="journal article" date="2020" name="mSystems">
        <title>Genome- and Community-Level Interaction Insights into Carbon Utilization and Element Cycling Functions of Hydrothermarchaeota in Hydrothermal Sediment.</title>
        <authorList>
            <person name="Zhou Z."/>
            <person name="Liu Y."/>
            <person name="Xu W."/>
            <person name="Pan J."/>
            <person name="Luo Z.H."/>
            <person name="Li M."/>
        </authorList>
    </citation>
    <scope>NUCLEOTIDE SEQUENCE [LARGE SCALE GENOMIC DNA]</scope>
    <source>
        <strain evidence="6">SpSt-897</strain>
    </source>
</reference>
<dbReference type="GO" id="GO:0005840">
    <property type="term" value="C:ribosome"/>
    <property type="evidence" value="ECO:0007669"/>
    <property type="project" value="UniProtKB-KW"/>
</dbReference>
<keyword evidence="2 5" id="KW-0689">Ribosomal protein</keyword>
<proteinExistence type="inferred from homology"/>
<evidence type="ECO:0000256" key="3">
    <source>
        <dbReference type="ARBA" id="ARBA00023274"/>
    </source>
</evidence>
<sequence>MAYVCDICGKKPQVGNNVSHANNHTKRRWKPNLRRVRAMRQGSVQYIRVCTRCLRSGYVAKPA</sequence>
<dbReference type="InterPro" id="IPR034704">
    <property type="entry name" value="Ribosomal_bL28/bL31-like_sf"/>
</dbReference>
<dbReference type="AlphaFoldDB" id="A0A7C3V6Z8"/>
<comment type="caution">
    <text evidence="6">The sequence shown here is derived from an EMBL/GenBank/DDBJ whole genome shotgun (WGS) entry which is preliminary data.</text>
</comment>
<evidence type="ECO:0000256" key="2">
    <source>
        <dbReference type="ARBA" id="ARBA00022980"/>
    </source>
</evidence>
<evidence type="ECO:0000256" key="1">
    <source>
        <dbReference type="ARBA" id="ARBA00008760"/>
    </source>
</evidence>
<dbReference type="Gene3D" id="2.30.170.40">
    <property type="entry name" value="Ribosomal protein L28/L24"/>
    <property type="match status" value="1"/>
</dbReference>
<gene>
    <name evidence="5 6" type="primary">rpmB</name>
    <name evidence="6" type="ORF">ENW96_14025</name>
</gene>
<dbReference type="InterPro" id="IPR050096">
    <property type="entry name" value="Bacterial_rp_bL28"/>
</dbReference>
<dbReference type="NCBIfam" id="TIGR00009">
    <property type="entry name" value="L28"/>
    <property type="match status" value="1"/>
</dbReference>
<dbReference type="SUPFAM" id="SSF143800">
    <property type="entry name" value="L28p-like"/>
    <property type="match status" value="1"/>
</dbReference>
<dbReference type="InterPro" id="IPR037147">
    <property type="entry name" value="Ribosomal_bL28_sf"/>
</dbReference>
<evidence type="ECO:0000256" key="5">
    <source>
        <dbReference type="HAMAP-Rule" id="MF_00373"/>
    </source>
</evidence>
<accession>A0A7C3V6Z8</accession>
<organism evidence="6">
    <name type="scientific">Desulfobacca acetoxidans</name>
    <dbReference type="NCBI Taxonomy" id="60893"/>
    <lineage>
        <taxon>Bacteria</taxon>
        <taxon>Pseudomonadati</taxon>
        <taxon>Thermodesulfobacteriota</taxon>
        <taxon>Desulfobaccia</taxon>
        <taxon>Desulfobaccales</taxon>
        <taxon>Desulfobaccaceae</taxon>
        <taxon>Desulfobacca</taxon>
    </lineage>
</organism>
<comment type="similarity">
    <text evidence="1 5">Belongs to the bacterial ribosomal protein bL28 family.</text>
</comment>
<protein>
    <recommendedName>
        <fullName evidence="4 5">Large ribosomal subunit protein bL28</fullName>
    </recommendedName>
</protein>
<dbReference type="InterPro" id="IPR026569">
    <property type="entry name" value="Ribosomal_bL28"/>
</dbReference>
<dbReference type="PANTHER" id="PTHR39080">
    <property type="entry name" value="50S RIBOSOMAL PROTEIN L28"/>
    <property type="match status" value="1"/>
</dbReference>
<dbReference type="PANTHER" id="PTHR39080:SF1">
    <property type="entry name" value="LARGE RIBOSOMAL SUBUNIT PROTEIN BL28A"/>
    <property type="match status" value="1"/>
</dbReference>
<keyword evidence="3 5" id="KW-0687">Ribonucleoprotein</keyword>
<dbReference type="EMBL" id="DTMF01000335">
    <property type="protein sequence ID" value="HGF35474.1"/>
    <property type="molecule type" value="Genomic_DNA"/>
</dbReference>
<dbReference type="Pfam" id="PF00830">
    <property type="entry name" value="Ribosomal_L28"/>
    <property type="match status" value="1"/>
</dbReference>
<name>A0A7C3V6Z8_9BACT</name>
<dbReference type="HAMAP" id="MF_00373">
    <property type="entry name" value="Ribosomal_bL28"/>
    <property type="match status" value="1"/>
</dbReference>